<organism evidence="14">
    <name type="scientific">Leptolyngbya sp. NK1-12</name>
    <dbReference type="NCBI Taxonomy" id="2547451"/>
    <lineage>
        <taxon>Bacteria</taxon>
        <taxon>Bacillati</taxon>
        <taxon>Cyanobacteriota</taxon>
        <taxon>Cyanophyceae</taxon>
        <taxon>Leptolyngbyales</taxon>
        <taxon>Leptolyngbyaceae</taxon>
        <taxon>Leptolyngbya group</taxon>
        <taxon>Leptolyngbya</taxon>
    </lineage>
</organism>
<evidence type="ECO:0000256" key="9">
    <source>
        <dbReference type="ARBA" id="ARBA00023065"/>
    </source>
</evidence>
<keyword evidence="3" id="KW-0813">Transport</keyword>
<evidence type="ECO:0000256" key="4">
    <source>
        <dbReference type="ARBA" id="ARBA00022538"/>
    </source>
</evidence>
<feature type="transmembrane region" description="Helical" evidence="13">
    <location>
        <begin position="124"/>
        <end position="147"/>
    </location>
</feature>
<evidence type="ECO:0000256" key="7">
    <source>
        <dbReference type="ARBA" id="ARBA00022958"/>
    </source>
</evidence>
<sequence>MSRQMHTNQDAQNSNALTHLARLSDFIFALAMALTFWRFDLPEHAEMLAKVEINQFLVSQLKPLGAYLITFVLVAVYWIAHTQQFSYYKRTNEAHLWIYTLYLMCLFLVPYSNELALVFSDNSIAKVCFAVNISLIGVLSFASWNYATYQHRLVDESLDAQTITVMKVKALIEPICAMVAIAIALFAPAWSDLAWLLFPLVYFTLRKLLAIPQKPNQTTHSAQ</sequence>
<keyword evidence="5 13" id="KW-0812">Transmembrane</keyword>
<dbReference type="GO" id="GO:0016020">
    <property type="term" value="C:membrane"/>
    <property type="evidence" value="ECO:0007669"/>
    <property type="project" value="UniProtKB-SubCell"/>
</dbReference>
<evidence type="ECO:0000256" key="13">
    <source>
        <dbReference type="SAM" id="Phobius"/>
    </source>
</evidence>
<keyword evidence="7" id="KW-0630">Potassium</keyword>
<keyword evidence="4" id="KW-0633">Potassium transport</keyword>
<keyword evidence="6" id="KW-0631">Potassium channel</keyword>
<dbReference type="PANTHER" id="PTHR31462">
    <property type="entry name" value="ENDOSOMAL/LYSOSOMAL POTASSIUM CHANNEL TMEM175"/>
    <property type="match status" value="1"/>
</dbReference>
<feature type="transmembrane region" description="Helical" evidence="13">
    <location>
        <begin position="64"/>
        <end position="82"/>
    </location>
</feature>
<dbReference type="EMBL" id="CP053586">
    <property type="protein sequence ID" value="WNZ23105.1"/>
    <property type="molecule type" value="Genomic_DNA"/>
</dbReference>
<evidence type="ECO:0000256" key="12">
    <source>
        <dbReference type="ARBA" id="ARBA00034430"/>
    </source>
</evidence>
<evidence type="ECO:0000256" key="1">
    <source>
        <dbReference type="ARBA" id="ARBA00004141"/>
    </source>
</evidence>
<keyword evidence="9" id="KW-0406">Ion transport</keyword>
<dbReference type="PANTHER" id="PTHR31462:SF5">
    <property type="entry name" value="ENDOSOMAL_LYSOSOMAL PROTON CHANNEL TMEM175"/>
    <property type="match status" value="1"/>
</dbReference>
<evidence type="ECO:0000256" key="2">
    <source>
        <dbReference type="ARBA" id="ARBA00006920"/>
    </source>
</evidence>
<gene>
    <name evidence="14" type="ORF">HJG54_09690</name>
</gene>
<protein>
    <submittedName>
        <fullName evidence="14">DUF1211 domain-containing protein</fullName>
    </submittedName>
</protein>
<keyword evidence="11" id="KW-0407">Ion channel</keyword>
<dbReference type="AlphaFoldDB" id="A0AA96WEI8"/>
<dbReference type="RefSeq" id="WP_316434685.1">
    <property type="nucleotide sequence ID" value="NZ_CP053586.1"/>
</dbReference>
<keyword evidence="8 13" id="KW-1133">Transmembrane helix</keyword>
<evidence type="ECO:0000256" key="6">
    <source>
        <dbReference type="ARBA" id="ARBA00022826"/>
    </source>
</evidence>
<evidence type="ECO:0000256" key="11">
    <source>
        <dbReference type="ARBA" id="ARBA00023303"/>
    </source>
</evidence>
<dbReference type="GO" id="GO:0015252">
    <property type="term" value="F:proton channel activity"/>
    <property type="evidence" value="ECO:0007669"/>
    <property type="project" value="InterPro"/>
</dbReference>
<reference evidence="14" key="1">
    <citation type="submission" date="2020-05" db="EMBL/GenBank/DDBJ databases">
        <authorList>
            <person name="Zhu T."/>
            <person name="Keshari N."/>
            <person name="Lu X."/>
        </authorList>
    </citation>
    <scope>NUCLEOTIDE SEQUENCE</scope>
    <source>
        <strain evidence="14">NK1-12</strain>
    </source>
</reference>
<feature type="transmembrane region" description="Helical" evidence="13">
    <location>
        <begin position="168"/>
        <end position="187"/>
    </location>
</feature>
<feature type="transmembrane region" description="Helical" evidence="13">
    <location>
        <begin position="94"/>
        <end position="112"/>
    </location>
</feature>
<accession>A0AA96WEI8</accession>
<evidence type="ECO:0000256" key="10">
    <source>
        <dbReference type="ARBA" id="ARBA00023136"/>
    </source>
</evidence>
<keyword evidence="10 13" id="KW-0472">Membrane</keyword>
<proteinExistence type="inferred from homology"/>
<dbReference type="GO" id="GO:0005267">
    <property type="term" value="F:potassium channel activity"/>
    <property type="evidence" value="ECO:0007669"/>
    <property type="project" value="UniProtKB-KW"/>
</dbReference>
<comment type="subcellular location">
    <subcellularLocation>
        <location evidence="1">Membrane</location>
        <topology evidence="1">Multi-pass membrane protein</topology>
    </subcellularLocation>
</comment>
<evidence type="ECO:0000256" key="3">
    <source>
        <dbReference type="ARBA" id="ARBA00022448"/>
    </source>
</evidence>
<comment type="catalytic activity">
    <reaction evidence="12">
        <text>K(+)(in) = K(+)(out)</text>
        <dbReference type="Rhea" id="RHEA:29463"/>
        <dbReference type="ChEBI" id="CHEBI:29103"/>
    </reaction>
</comment>
<evidence type="ECO:0000256" key="5">
    <source>
        <dbReference type="ARBA" id="ARBA00022692"/>
    </source>
</evidence>
<dbReference type="Pfam" id="PF06736">
    <property type="entry name" value="TMEM175"/>
    <property type="match status" value="1"/>
</dbReference>
<name>A0AA96WEI8_9CYAN</name>
<feature type="transmembrane region" description="Helical" evidence="13">
    <location>
        <begin position="193"/>
        <end position="209"/>
    </location>
</feature>
<dbReference type="InterPro" id="IPR010617">
    <property type="entry name" value="TMEM175-like"/>
</dbReference>
<feature type="transmembrane region" description="Helical" evidence="13">
    <location>
        <begin position="20"/>
        <end position="39"/>
    </location>
</feature>
<evidence type="ECO:0000313" key="14">
    <source>
        <dbReference type="EMBL" id="WNZ23105.1"/>
    </source>
</evidence>
<evidence type="ECO:0000256" key="8">
    <source>
        <dbReference type="ARBA" id="ARBA00022989"/>
    </source>
</evidence>
<comment type="similarity">
    <text evidence="2">Belongs to the TMEM175 family.</text>
</comment>